<keyword evidence="9" id="KW-0238">DNA-binding</keyword>
<evidence type="ECO:0000256" key="1">
    <source>
        <dbReference type="ARBA" id="ARBA00004496"/>
    </source>
</evidence>
<dbReference type="InterPro" id="IPR010428">
    <property type="entry name" value="Zincin_1"/>
</dbReference>
<keyword evidence="7" id="KW-0067">ATP-binding</keyword>
<evidence type="ECO:0000256" key="11">
    <source>
        <dbReference type="ARBA" id="ARBA00038000"/>
    </source>
</evidence>
<dbReference type="SUPFAM" id="SSF52540">
    <property type="entry name" value="P-loop containing nucleoside triphosphate hydrolases"/>
    <property type="match status" value="1"/>
</dbReference>
<keyword evidence="8" id="KW-0267">Excision nuclease</keyword>
<dbReference type="PANTHER" id="PTHR43152:SF1">
    <property type="entry name" value="UVRA PROTEIN"/>
    <property type="match status" value="1"/>
</dbReference>
<dbReference type="Gene3D" id="3.30.2010.20">
    <property type="match status" value="1"/>
</dbReference>
<evidence type="ECO:0000313" key="15">
    <source>
        <dbReference type="Proteomes" id="UP001499882"/>
    </source>
</evidence>
<keyword evidence="15" id="KW-1185">Reference proteome</keyword>
<dbReference type="PANTHER" id="PTHR43152">
    <property type="entry name" value="UVRABC SYSTEM PROTEIN A"/>
    <property type="match status" value="1"/>
</dbReference>
<dbReference type="InterPro" id="IPR038555">
    <property type="entry name" value="Zincin_1_sf"/>
</dbReference>
<comment type="subcellular location">
    <subcellularLocation>
        <location evidence="1">Cytoplasm</location>
    </subcellularLocation>
</comment>
<evidence type="ECO:0000256" key="13">
    <source>
        <dbReference type="ARBA" id="ARBA00042156"/>
    </source>
</evidence>
<dbReference type="Pfam" id="PF06262">
    <property type="entry name" value="Zincin_1"/>
    <property type="match status" value="1"/>
</dbReference>
<evidence type="ECO:0000313" key="14">
    <source>
        <dbReference type="EMBL" id="GAA4744848.1"/>
    </source>
</evidence>
<evidence type="ECO:0000256" key="10">
    <source>
        <dbReference type="ARBA" id="ARBA00023204"/>
    </source>
</evidence>
<evidence type="ECO:0000256" key="8">
    <source>
        <dbReference type="ARBA" id="ARBA00022881"/>
    </source>
</evidence>
<evidence type="ECO:0000256" key="9">
    <source>
        <dbReference type="ARBA" id="ARBA00023125"/>
    </source>
</evidence>
<organism evidence="14 15">
    <name type="scientific">Nocardioides endophyticus</name>
    <dbReference type="NCBI Taxonomy" id="1353775"/>
    <lineage>
        <taxon>Bacteria</taxon>
        <taxon>Bacillati</taxon>
        <taxon>Actinomycetota</taxon>
        <taxon>Actinomycetes</taxon>
        <taxon>Propionibacteriales</taxon>
        <taxon>Nocardioidaceae</taxon>
        <taxon>Nocardioides</taxon>
    </lineage>
</organism>
<protein>
    <recommendedName>
        <fullName evidence="12">UvrABC system protein A</fullName>
    </recommendedName>
    <alternativeName>
        <fullName evidence="13">Excinuclease ABC subunit A</fullName>
    </alternativeName>
</protein>
<dbReference type="InterPro" id="IPR027417">
    <property type="entry name" value="P-loop_NTPase"/>
</dbReference>
<evidence type="ECO:0000256" key="2">
    <source>
        <dbReference type="ARBA" id="ARBA00022490"/>
    </source>
</evidence>
<gene>
    <name evidence="14" type="ORF">GCM10023350_32060</name>
</gene>
<keyword evidence="5" id="KW-0227">DNA damage</keyword>
<evidence type="ECO:0000256" key="7">
    <source>
        <dbReference type="ARBA" id="ARBA00022840"/>
    </source>
</evidence>
<accession>A0ABP8Z2P5</accession>
<sequence length="253" mass="27375">MRFAPKGYGAWVNTDVTDHFVHVRGASEHNLRNVDVDIPRDAMVALTGVSGSGKSSLAFGTLYAEAQRRYFESVAPYARRLLQQVGAPHVQEITGLPPAVALQQGRGAATSRSSVGTMTTLIPSAGLHTRSMDPAAVPSDAFEAMVVDALDSLPDWVISVVNEIAVLVEDEQAEAERRPGVLLLGLYRGVPRTSHYGRAPGTLPDTITLYRIPIVEVCERIEDVPGRVRTVLVHEVGHAMGMSETELRELGWA</sequence>
<dbReference type="Gene3D" id="3.40.50.300">
    <property type="entry name" value="P-loop containing nucleotide triphosphate hydrolases"/>
    <property type="match status" value="1"/>
</dbReference>
<evidence type="ECO:0000256" key="12">
    <source>
        <dbReference type="ARBA" id="ARBA00039316"/>
    </source>
</evidence>
<comment type="similarity">
    <text evidence="11">Belongs to the ABC transporter superfamily. UvrA family.</text>
</comment>
<dbReference type="Gene3D" id="1.20.1580.10">
    <property type="entry name" value="ABC transporter ATPase like domain"/>
    <property type="match status" value="1"/>
</dbReference>
<keyword evidence="2" id="KW-0963">Cytoplasm</keyword>
<keyword evidence="10" id="KW-0234">DNA repair</keyword>
<dbReference type="SUPFAM" id="SSF55486">
    <property type="entry name" value="Metalloproteases ('zincins'), catalytic domain"/>
    <property type="match status" value="1"/>
</dbReference>
<evidence type="ECO:0000256" key="4">
    <source>
        <dbReference type="ARBA" id="ARBA00022741"/>
    </source>
</evidence>
<evidence type="ECO:0000256" key="3">
    <source>
        <dbReference type="ARBA" id="ARBA00022737"/>
    </source>
</evidence>
<dbReference type="Proteomes" id="UP001499882">
    <property type="component" value="Unassembled WGS sequence"/>
</dbReference>
<proteinExistence type="inferred from homology"/>
<comment type="caution">
    <text evidence="14">The sequence shown here is derived from an EMBL/GenBank/DDBJ whole genome shotgun (WGS) entry which is preliminary data.</text>
</comment>
<dbReference type="EMBL" id="BAABKN010000019">
    <property type="protein sequence ID" value="GAA4744848.1"/>
    <property type="molecule type" value="Genomic_DNA"/>
</dbReference>
<keyword evidence="4" id="KW-0547">Nucleotide-binding</keyword>
<name>A0ABP8Z2P5_9ACTN</name>
<dbReference type="CDD" id="cd12952">
    <property type="entry name" value="MMP_ACEL2062"/>
    <property type="match status" value="1"/>
</dbReference>
<reference evidence="15" key="1">
    <citation type="journal article" date="2019" name="Int. J. Syst. Evol. Microbiol.">
        <title>The Global Catalogue of Microorganisms (GCM) 10K type strain sequencing project: providing services to taxonomists for standard genome sequencing and annotation.</title>
        <authorList>
            <consortium name="The Broad Institute Genomics Platform"/>
            <consortium name="The Broad Institute Genome Sequencing Center for Infectious Disease"/>
            <person name="Wu L."/>
            <person name="Ma J."/>
        </authorList>
    </citation>
    <scope>NUCLEOTIDE SEQUENCE [LARGE SCALE GENOMIC DNA]</scope>
    <source>
        <strain evidence="15">JCM 18532</strain>
    </source>
</reference>
<keyword evidence="3" id="KW-0677">Repeat</keyword>
<evidence type="ECO:0000256" key="6">
    <source>
        <dbReference type="ARBA" id="ARBA00022769"/>
    </source>
</evidence>
<evidence type="ECO:0000256" key="5">
    <source>
        <dbReference type="ARBA" id="ARBA00022763"/>
    </source>
</evidence>
<keyword evidence="6" id="KW-0228">DNA excision</keyword>